<comment type="caution">
    <text evidence="2">The sequence shown here is derived from an EMBL/GenBank/DDBJ whole genome shotgun (WGS) entry which is preliminary data.</text>
</comment>
<proteinExistence type="predicted"/>
<dbReference type="InterPro" id="IPR053340">
    <property type="entry name" value="PTF2"/>
</dbReference>
<dbReference type="EMBL" id="JAAMPC010000055">
    <property type="protein sequence ID" value="KAG2244772.1"/>
    <property type="molecule type" value="Genomic_DNA"/>
</dbReference>
<evidence type="ECO:0000313" key="2">
    <source>
        <dbReference type="EMBL" id="KAG2244772.1"/>
    </source>
</evidence>
<name>A0A8X7TK34_BRACI</name>
<evidence type="ECO:0000259" key="1">
    <source>
        <dbReference type="Pfam" id="PF08271"/>
    </source>
</evidence>
<dbReference type="PANTHER" id="PTHR48428">
    <property type="entry name" value="PLANT-SPECIFIC TFIIB-RELATED PROTEIN PTF2"/>
    <property type="match status" value="1"/>
</dbReference>
<sequence length="109" mass="11876">MSCKRCNGTDFQRDDATGNSYCSGCGTLQEYDNYEAQLGGLKGTQGTYIRVGTTGTGSTLAYRDKKIFDAGNLIDDITERLQLGDKSEEVRRMIGKITDGEFGRGGSRL</sequence>
<dbReference type="OrthoDB" id="511529at2759"/>
<protein>
    <recommendedName>
        <fullName evidence="1">TFIIB-type domain-containing protein</fullName>
    </recommendedName>
</protein>
<feature type="domain" description="TFIIB-type" evidence="1">
    <location>
        <begin position="1"/>
        <end position="35"/>
    </location>
</feature>
<reference evidence="2 3" key="1">
    <citation type="submission" date="2020-02" db="EMBL/GenBank/DDBJ databases">
        <authorList>
            <person name="Ma Q."/>
            <person name="Huang Y."/>
            <person name="Song X."/>
            <person name="Pei D."/>
        </authorList>
    </citation>
    <scope>NUCLEOTIDE SEQUENCE [LARGE SCALE GENOMIC DNA]</scope>
    <source>
        <strain evidence="2">Sxm20200214</strain>
        <tissue evidence="2">Leaf</tissue>
    </source>
</reference>
<dbReference type="InterPro" id="IPR013137">
    <property type="entry name" value="Znf_TFIIB"/>
</dbReference>
<organism evidence="2 3">
    <name type="scientific">Brassica carinata</name>
    <name type="common">Ethiopian mustard</name>
    <name type="synonym">Abyssinian cabbage</name>
    <dbReference type="NCBI Taxonomy" id="52824"/>
    <lineage>
        <taxon>Eukaryota</taxon>
        <taxon>Viridiplantae</taxon>
        <taxon>Streptophyta</taxon>
        <taxon>Embryophyta</taxon>
        <taxon>Tracheophyta</taxon>
        <taxon>Spermatophyta</taxon>
        <taxon>Magnoliopsida</taxon>
        <taxon>eudicotyledons</taxon>
        <taxon>Gunneridae</taxon>
        <taxon>Pentapetalae</taxon>
        <taxon>rosids</taxon>
        <taxon>malvids</taxon>
        <taxon>Brassicales</taxon>
        <taxon>Brassicaceae</taxon>
        <taxon>Brassiceae</taxon>
        <taxon>Brassica</taxon>
    </lineage>
</organism>
<dbReference type="SUPFAM" id="SSF57783">
    <property type="entry name" value="Zinc beta-ribbon"/>
    <property type="match status" value="1"/>
</dbReference>
<gene>
    <name evidence="2" type="ORF">Bca52824_093384</name>
</gene>
<keyword evidence="3" id="KW-1185">Reference proteome</keyword>
<dbReference type="Proteomes" id="UP000886595">
    <property type="component" value="Unassembled WGS sequence"/>
</dbReference>
<evidence type="ECO:0000313" key="3">
    <source>
        <dbReference type="Proteomes" id="UP000886595"/>
    </source>
</evidence>
<dbReference type="AlphaFoldDB" id="A0A8X7TK34"/>
<dbReference type="Pfam" id="PF08271">
    <property type="entry name" value="Zn_Ribbon_TF"/>
    <property type="match status" value="1"/>
</dbReference>
<accession>A0A8X7TK34</accession>
<dbReference type="PANTHER" id="PTHR48428:SF1">
    <property type="entry name" value="PLANT-SPECIFIC TFIIB-RELATED PROTEIN PTF2"/>
    <property type="match status" value="1"/>
</dbReference>